<organism evidence="1 2">
    <name type="scientific">Agrocybe chaxingu</name>
    <dbReference type="NCBI Taxonomy" id="84603"/>
    <lineage>
        <taxon>Eukaryota</taxon>
        <taxon>Fungi</taxon>
        <taxon>Dikarya</taxon>
        <taxon>Basidiomycota</taxon>
        <taxon>Agaricomycotina</taxon>
        <taxon>Agaricomycetes</taxon>
        <taxon>Agaricomycetidae</taxon>
        <taxon>Agaricales</taxon>
        <taxon>Agaricineae</taxon>
        <taxon>Strophariaceae</taxon>
        <taxon>Agrocybe</taxon>
    </lineage>
</organism>
<keyword evidence="2" id="KW-1185">Reference proteome</keyword>
<protein>
    <submittedName>
        <fullName evidence="1">Uncharacterized protein</fullName>
    </submittedName>
</protein>
<comment type="caution">
    <text evidence="1">The sequence shown here is derived from an EMBL/GenBank/DDBJ whole genome shotgun (WGS) entry which is preliminary data.</text>
</comment>
<name>A0A9W8MQ92_9AGAR</name>
<evidence type="ECO:0000313" key="1">
    <source>
        <dbReference type="EMBL" id="KAJ3502132.1"/>
    </source>
</evidence>
<proteinExistence type="predicted"/>
<evidence type="ECO:0000313" key="2">
    <source>
        <dbReference type="Proteomes" id="UP001148786"/>
    </source>
</evidence>
<accession>A0A9W8MQ92</accession>
<dbReference type="EMBL" id="JANKHO010001325">
    <property type="protein sequence ID" value="KAJ3502132.1"/>
    <property type="molecule type" value="Genomic_DNA"/>
</dbReference>
<reference evidence="1" key="1">
    <citation type="submission" date="2022-07" db="EMBL/GenBank/DDBJ databases">
        <title>Genome Sequence of Agrocybe chaxingu.</title>
        <authorList>
            <person name="Buettner E."/>
        </authorList>
    </citation>
    <scope>NUCLEOTIDE SEQUENCE</scope>
    <source>
        <strain evidence="1">MP-N11</strain>
    </source>
</reference>
<sequence>MPIEFETETFFPFYERRIRSWDELVAYERRSCSDWIALVKSSLPAPSSALSPARPQKIKIRRSGMIAFGRALDQTPHTSTILLSLWRPDEDHRLNQLHFQYDGRTFYRRPIYKHLTKESSLQDNDHWFRLGGVATLYCSMPH</sequence>
<dbReference type="AlphaFoldDB" id="A0A9W8MQ92"/>
<gene>
    <name evidence="1" type="ORF">NLJ89_g9026</name>
</gene>
<dbReference type="Proteomes" id="UP001148786">
    <property type="component" value="Unassembled WGS sequence"/>
</dbReference>